<gene>
    <name evidence="4" type="ORF">VitviT2T_022659</name>
</gene>
<dbReference type="Proteomes" id="UP001227230">
    <property type="component" value="Chromosome 14"/>
</dbReference>
<feature type="repeat" description="PPR" evidence="3">
    <location>
        <begin position="985"/>
        <end position="1019"/>
    </location>
</feature>
<protein>
    <recommendedName>
        <fullName evidence="6">Pentatricopeptide repeat-containing protein</fullName>
    </recommendedName>
</protein>
<dbReference type="Pfam" id="PF13812">
    <property type="entry name" value="PPR_3"/>
    <property type="match status" value="1"/>
</dbReference>
<name>A0ABY9DD15_VITVI</name>
<dbReference type="Pfam" id="PF01535">
    <property type="entry name" value="PPR"/>
    <property type="match status" value="10"/>
</dbReference>
<dbReference type="InterPro" id="IPR011990">
    <property type="entry name" value="TPR-like_helical_dom_sf"/>
</dbReference>
<feature type="repeat" description="PPR" evidence="3">
    <location>
        <begin position="219"/>
        <end position="253"/>
    </location>
</feature>
<feature type="repeat" description="PPR" evidence="3">
    <location>
        <begin position="775"/>
        <end position="809"/>
    </location>
</feature>
<feature type="repeat" description="PPR" evidence="3">
    <location>
        <begin position="429"/>
        <end position="463"/>
    </location>
</feature>
<keyword evidence="5" id="KW-1185">Reference proteome</keyword>
<dbReference type="Gene3D" id="1.25.40.10">
    <property type="entry name" value="Tetratricopeptide repeat domain"/>
    <property type="match status" value="8"/>
</dbReference>
<dbReference type="Pfam" id="PF13041">
    <property type="entry name" value="PPR_2"/>
    <property type="match status" value="2"/>
</dbReference>
<evidence type="ECO:0000256" key="3">
    <source>
        <dbReference type="PROSITE-ProRule" id="PRU00708"/>
    </source>
</evidence>
<accession>A0ABY9DD15</accession>
<dbReference type="NCBIfam" id="TIGR00756">
    <property type="entry name" value="PPR"/>
    <property type="match status" value="10"/>
</dbReference>
<dbReference type="EMBL" id="CP126661">
    <property type="protein sequence ID" value="WKA04646.1"/>
    <property type="molecule type" value="Genomic_DNA"/>
</dbReference>
<sequence>MCAAITAASAASVLDSRMLQSFFNAHLHKPHIKQVGSLFSHLIVSTTKSRFFISSLADHSSQSSSSSSVNEEAIKTHVDLSAIDCSRIVKSVILRCSHLWETNSVKPFGYSSLKEHLLGISDISPETTRKFRRVSELKPEDVLEILLGFQFHRENPQIESGKVESLWGIFKWSNDQNKGFKHLPQSCEIMASMLIRVGLLREVESLLAEMESRGVLLDGHEIFSNLVEGYVCVSESERAISVYDQMRGRGLVPSLSCYNVLIDHLVQTNEKQLVFRVYLDMVEMGFDLSNADMANLENVIRLLCRDGKIQEGRSLVKKVMGLGLNPSSLILDEIANGYCEKKDFEDALSFFVEMNCAPSVVVGNKIMYSLCRDFGTERADLFLQELEHLGFSPDEITFGILISWCCREGKLKNAFIYLSEILSRDLKPDICSYNAIISGVFKEGLWKHAQDILHEMVDMGIKPDLLTFRVLLAGYCKARRFGEAKATVGEMVNYGLIQLCSQEDPLSKAFMVLELDPLAIRVKRDNDVGFSKTEFFDNLGNGLYLETDVDEYEKKVTGILEDSMVPDFNLLITRACAGGNVKTAMMVVDEMVRWGQELSLSAFSALLEGLCASHFSIKAVTGLLEKMPKLVNQVDEETLNLLVQTHCKKGFIGKGKIILNGMLQRHLSVKSETYVALLAGLCKKGNSRTIRCCWDLARRDKWLLELKDCKVLVGCLCQQKFLKEALELLESMLATYPHLRLDVCNMFLEKLCVVGFTTIAHALVDEFLQQGCILDHTAHSHLISGFCKEKRFSEAFTIFESMQAKNLVPCLDASILLIPQLCRANRVEKAIALKDLSLREQSIDSFSVHSALMNGFCKTGRIGEAAILFQDMFSNGLLPDIEICNMLVFGYCQANSVRKVTELIGVMIRKDLGFSISVYRNVVRLLCMNGMVLPLLRMKELMLRENNFPHLIVYNILIYHLFQTGNSLLVKVILGELHKKGLLFDEVTYNFLVYGFLQSKDVPTSVQYLTAMISKELRPSSRNLRAVISCLCDSGMLRKALELSREMELRGWIHGSIAQNAIVGCLLSHGKLKEAESFLDRMVEKGLIPDNINYESLIRQFCWHGRLNKAVELLNIMLKKGNLPNCSSYDSVIQGFCTVNRLDEAMDFHTEMLDRKLRPSIKAWDALAHKFCQDGRTAEAESLLVSMVQMGETPTREMYTSLINRLRSENNLSKASELLQAMQLSGHAPDFGTHWSLISNLNRSKDKDSANRGFLSRLLSESGFSRGKSSKQG</sequence>
<evidence type="ECO:0000256" key="1">
    <source>
        <dbReference type="ARBA" id="ARBA00007626"/>
    </source>
</evidence>
<feature type="repeat" description="PPR" evidence="3">
    <location>
        <begin position="845"/>
        <end position="879"/>
    </location>
</feature>
<comment type="similarity">
    <text evidence="1">Belongs to the PPR family. P subfamily.</text>
</comment>
<evidence type="ECO:0000313" key="5">
    <source>
        <dbReference type="Proteomes" id="UP001227230"/>
    </source>
</evidence>
<feature type="repeat" description="PPR" evidence="3">
    <location>
        <begin position="1055"/>
        <end position="1089"/>
    </location>
</feature>
<feature type="repeat" description="PPR" evidence="3">
    <location>
        <begin position="1160"/>
        <end position="1194"/>
    </location>
</feature>
<organism evidence="4 5">
    <name type="scientific">Vitis vinifera</name>
    <name type="common">Grape</name>
    <dbReference type="NCBI Taxonomy" id="29760"/>
    <lineage>
        <taxon>Eukaryota</taxon>
        <taxon>Viridiplantae</taxon>
        <taxon>Streptophyta</taxon>
        <taxon>Embryophyta</taxon>
        <taxon>Tracheophyta</taxon>
        <taxon>Spermatophyta</taxon>
        <taxon>Magnoliopsida</taxon>
        <taxon>eudicotyledons</taxon>
        <taxon>Gunneridae</taxon>
        <taxon>Pentapetalae</taxon>
        <taxon>rosids</taxon>
        <taxon>Vitales</taxon>
        <taxon>Vitaceae</taxon>
        <taxon>Viteae</taxon>
        <taxon>Vitis</taxon>
    </lineage>
</organism>
<evidence type="ECO:0000313" key="4">
    <source>
        <dbReference type="EMBL" id="WKA04646.1"/>
    </source>
</evidence>
<reference evidence="4 5" key="1">
    <citation type="journal article" date="2023" name="Hortic Res">
        <title>The complete reference genome for grapevine (Vitis vinifera L.) genetics and breeding.</title>
        <authorList>
            <person name="Shi X."/>
            <person name="Cao S."/>
            <person name="Wang X."/>
            <person name="Huang S."/>
            <person name="Wang Y."/>
            <person name="Liu Z."/>
            <person name="Liu W."/>
            <person name="Leng X."/>
            <person name="Peng Y."/>
            <person name="Wang N."/>
            <person name="Wang Y."/>
            <person name="Ma Z."/>
            <person name="Xu X."/>
            <person name="Zhang F."/>
            <person name="Xue H."/>
            <person name="Zhong H."/>
            <person name="Wang Y."/>
            <person name="Zhang K."/>
            <person name="Velt A."/>
            <person name="Avia K."/>
            <person name="Holtgrawe D."/>
            <person name="Grimplet J."/>
            <person name="Matus J.T."/>
            <person name="Ware D."/>
            <person name="Wu X."/>
            <person name="Wang H."/>
            <person name="Liu C."/>
            <person name="Fang Y."/>
            <person name="Rustenholz C."/>
            <person name="Cheng Z."/>
            <person name="Xiao H."/>
            <person name="Zhou Y."/>
        </authorList>
    </citation>
    <scope>NUCLEOTIDE SEQUENCE [LARGE SCALE GENOMIC DNA]</scope>
    <source>
        <strain evidence="5">cv. Pinot noir / PN40024</strain>
        <tissue evidence="4">Leaf</tissue>
    </source>
</reference>
<feature type="repeat" description="PPR" evidence="3">
    <location>
        <begin position="394"/>
        <end position="428"/>
    </location>
</feature>
<evidence type="ECO:0000256" key="2">
    <source>
        <dbReference type="ARBA" id="ARBA00022737"/>
    </source>
</evidence>
<keyword evidence="2" id="KW-0677">Repeat</keyword>
<dbReference type="InterPro" id="IPR002885">
    <property type="entry name" value="PPR_rpt"/>
</dbReference>
<dbReference type="PANTHER" id="PTHR47938:SF11">
    <property type="entry name" value="PENTACOTRIPEPTIDE-REPEAT REGION OF PRORP DOMAIN-CONTAINING PROTEIN"/>
    <property type="match status" value="1"/>
</dbReference>
<dbReference type="PANTHER" id="PTHR47938">
    <property type="entry name" value="RESPIRATORY COMPLEX I CHAPERONE (CIA84), PUTATIVE (AFU_ORTHOLOGUE AFUA_2G06020)-RELATED"/>
    <property type="match status" value="1"/>
</dbReference>
<proteinExistence type="inferred from homology"/>
<dbReference type="PROSITE" id="PS51375">
    <property type="entry name" value="PPR"/>
    <property type="match status" value="12"/>
</dbReference>
<dbReference type="Pfam" id="PF12854">
    <property type="entry name" value="PPR_1"/>
    <property type="match status" value="1"/>
</dbReference>
<feature type="repeat" description="PPR" evidence="3">
    <location>
        <begin position="464"/>
        <end position="498"/>
    </location>
</feature>
<feature type="repeat" description="PPR" evidence="3">
    <location>
        <begin position="1090"/>
        <end position="1124"/>
    </location>
</feature>
<feature type="repeat" description="PPR" evidence="3">
    <location>
        <begin position="1125"/>
        <end position="1159"/>
    </location>
</feature>
<feature type="repeat" description="PPR" evidence="3">
    <location>
        <begin position="1195"/>
        <end position="1229"/>
    </location>
</feature>
<evidence type="ECO:0008006" key="6">
    <source>
        <dbReference type="Google" id="ProtNLM"/>
    </source>
</evidence>